<sequence>MSNVKHHFKILNITGDNYITWNNNLTEYLACEGLDKILEGDNAEVQTADSQELAMKKSKVNRIIKHHLDDGLQTEYSNAKDPKILWDKLKARFGHQRKVLLPSLMDQWNKLRFQDYKSVVAYNSAMHQIIAQLEFCGVAITEEQKLEKTFSTFHASQVLLQQQYRMRGFTEYSDLVAALLVAEQNNELLIKNHQTRPTGTIAYPEINATTFNRGRGGHNRHKGRGGKAHFDGRGRNHGRNHFRGRGRGRGYFPLRTPMENQNQTPPRITFSASSRPRILIPEAPSMEQHQQTPPQPLTASPSKSRTGFFVYPENIVKEGVTACQKSLLGKIITEKPIHVSSIQNGLESIWGSPQGLKIQEIEGGILQFFMTRSIDQERILLGNPWIFRNSWLIVKSWDRQTDPKLVEFTHAPVWIQLWGLPPHCKTKKMGESIGNLLGSVEASEFYEYPGKKMIIKIKVAVNVHQPIQTGILIGNHKDGTSWIDFRYEKLPQVCFKCGILGHGDNLCQNEPLNLEDAAPLGPWIRSNQYGRRVMEEKDRKFYSNPSHSKTFGQYSPPIPASMLAQMAAMKIQEEAAEGSSRFPNNNMQNSNETHDGQAISSSIEYQTLGHPHRLPMCAAATQPRGNNTNWTPPPRNSLKLNVDAHPCGDGRWGLGMVLRTEEGKCVGAKTVVVSGLSDILDGEALGLNVAIDFAQSLGNTQVIIELDSTSIVDAVKQRNFNHFYSGRIARRGRAFLDNNPNVSINWVRRTGNQAADFLAK</sequence>
<name>A0ACB0K591_TRIPR</name>
<evidence type="ECO:0000313" key="1">
    <source>
        <dbReference type="EMBL" id="CAJ2652504.1"/>
    </source>
</evidence>
<gene>
    <name evidence="1" type="ORF">MILVUS5_LOCUS19977</name>
</gene>
<organism evidence="1 2">
    <name type="scientific">Trifolium pratense</name>
    <name type="common">Red clover</name>
    <dbReference type="NCBI Taxonomy" id="57577"/>
    <lineage>
        <taxon>Eukaryota</taxon>
        <taxon>Viridiplantae</taxon>
        <taxon>Streptophyta</taxon>
        <taxon>Embryophyta</taxon>
        <taxon>Tracheophyta</taxon>
        <taxon>Spermatophyta</taxon>
        <taxon>Magnoliopsida</taxon>
        <taxon>eudicotyledons</taxon>
        <taxon>Gunneridae</taxon>
        <taxon>Pentapetalae</taxon>
        <taxon>rosids</taxon>
        <taxon>fabids</taxon>
        <taxon>Fabales</taxon>
        <taxon>Fabaceae</taxon>
        <taxon>Papilionoideae</taxon>
        <taxon>50 kb inversion clade</taxon>
        <taxon>NPAAA clade</taxon>
        <taxon>Hologalegina</taxon>
        <taxon>IRL clade</taxon>
        <taxon>Trifolieae</taxon>
        <taxon>Trifolium</taxon>
    </lineage>
</organism>
<accession>A0ACB0K591</accession>
<keyword evidence="2" id="KW-1185">Reference proteome</keyword>
<dbReference type="Proteomes" id="UP001177021">
    <property type="component" value="Unassembled WGS sequence"/>
</dbReference>
<reference evidence="1" key="1">
    <citation type="submission" date="2023-10" db="EMBL/GenBank/DDBJ databases">
        <authorList>
            <person name="Rodriguez Cubillos JULIANA M."/>
            <person name="De Vega J."/>
        </authorList>
    </citation>
    <scope>NUCLEOTIDE SEQUENCE</scope>
</reference>
<evidence type="ECO:0000313" key="2">
    <source>
        <dbReference type="Proteomes" id="UP001177021"/>
    </source>
</evidence>
<comment type="caution">
    <text evidence="1">The sequence shown here is derived from an EMBL/GenBank/DDBJ whole genome shotgun (WGS) entry which is preliminary data.</text>
</comment>
<dbReference type="EMBL" id="CASHSV030000206">
    <property type="protein sequence ID" value="CAJ2652504.1"/>
    <property type="molecule type" value="Genomic_DNA"/>
</dbReference>
<protein>
    <submittedName>
        <fullName evidence="1">Uncharacterized protein</fullName>
    </submittedName>
</protein>
<proteinExistence type="predicted"/>